<dbReference type="Proteomes" id="UP000266841">
    <property type="component" value="Unassembled WGS sequence"/>
</dbReference>
<sequence length="513" mass="55837">MIDPEMSREAGYGATATESLIYWLLKSQIKLTKQLDLVTVAVTSLLQQSKVRVPNLAARSSGRELEAERVSRNAGLLSALLGGGSPEEDEMFGLMEDAADDCGIDIMEMVGKLMTMSMFEMDDIADYTGMLKALKDDDEDACGPEDEAKITIAHDSFLQCSGMADLVAMDNPFVTNNDCRDWMSLGTSLATELDELEMQGVDLSDLETALELPGADLSDIIGDLPQGMAEELSNMMNSAHTCMVTLLGDNPVGNFVRLQYQNIDMTLQCFHQLSRELPKCVLSETWSDLLSETWSDRWSDALSELWSDGLSEQRSELGNEGIDLPMSLEKKFTCLLSEEILYKPGLESSCIELHAGLDACLPPVDQQQNTRQYEQVQECANERSLLLGEIPDMGIAATAITGESIYPSFCTRVAPSLDFSSLDDRITHYNGWVVNEISGNSPEIAAAFGSEQERPASSSESAPSASGMSPTAIGALVLGGLLVMAAIVSQKRAANVSYAQPHDLRRVEMDDLA</sequence>
<evidence type="ECO:0000256" key="2">
    <source>
        <dbReference type="SAM" id="Phobius"/>
    </source>
</evidence>
<feature type="region of interest" description="Disordered" evidence="1">
    <location>
        <begin position="449"/>
        <end position="468"/>
    </location>
</feature>
<dbReference type="EMBL" id="AGNL01044322">
    <property type="protein sequence ID" value="EJK49940.1"/>
    <property type="molecule type" value="Genomic_DNA"/>
</dbReference>
<keyword evidence="2" id="KW-0812">Transmembrane</keyword>
<protein>
    <submittedName>
        <fullName evidence="3">Uncharacterized protein</fullName>
    </submittedName>
</protein>
<proteinExistence type="predicted"/>
<evidence type="ECO:0000313" key="4">
    <source>
        <dbReference type="Proteomes" id="UP000266841"/>
    </source>
</evidence>
<dbReference type="AlphaFoldDB" id="K0R9V9"/>
<gene>
    <name evidence="3" type="ORF">THAOC_31135</name>
</gene>
<keyword evidence="2" id="KW-0472">Membrane</keyword>
<feature type="transmembrane region" description="Helical" evidence="2">
    <location>
        <begin position="467"/>
        <end position="488"/>
    </location>
</feature>
<feature type="compositionally biased region" description="Low complexity" evidence="1">
    <location>
        <begin position="455"/>
        <end position="468"/>
    </location>
</feature>
<accession>K0R9V9</accession>
<keyword evidence="2" id="KW-1133">Transmembrane helix</keyword>
<organism evidence="3 4">
    <name type="scientific">Thalassiosira oceanica</name>
    <name type="common">Marine diatom</name>
    <dbReference type="NCBI Taxonomy" id="159749"/>
    <lineage>
        <taxon>Eukaryota</taxon>
        <taxon>Sar</taxon>
        <taxon>Stramenopiles</taxon>
        <taxon>Ochrophyta</taxon>
        <taxon>Bacillariophyta</taxon>
        <taxon>Coscinodiscophyceae</taxon>
        <taxon>Thalassiosirophycidae</taxon>
        <taxon>Thalassiosirales</taxon>
        <taxon>Thalassiosiraceae</taxon>
        <taxon>Thalassiosira</taxon>
    </lineage>
</organism>
<reference evidence="3 4" key="1">
    <citation type="journal article" date="2012" name="Genome Biol.">
        <title>Genome and low-iron response of an oceanic diatom adapted to chronic iron limitation.</title>
        <authorList>
            <person name="Lommer M."/>
            <person name="Specht M."/>
            <person name="Roy A.S."/>
            <person name="Kraemer L."/>
            <person name="Andreson R."/>
            <person name="Gutowska M.A."/>
            <person name="Wolf J."/>
            <person name="Bergner S.V."/>
            <person name="Schilhabel M.B."/>
            <person name="Klostermeier U.C."/>
            <person name="Beiko R.G."/>
            <person name="Rosenstiel P."/>
            <person name="Hippler M."/>
            <person name="Laroche J."/>
        </authorList>
    </citation>
    <scope>NUCLEOTIDE SEQUENCE [LARGE SCALE GENOMIC DNA]</scope>
    <source>
        <strain evidence="3 4">CCMP1005</strain>
    </source>
</reference>
<keyword evidence="4" id="KW-1185">Reference proteome</keyword>
<evidence type="ECO:0000313" key="3">
    <source>
        <dbReference type="EMBL" id="EJK49940.1"/>
    </source>
</evidence>
<name>K0R9V9_THAOC</name>
<evidence type="ECO:0000256" key="1">
    <source>
        <dbReference type="SAM" id="MobiDB-lite"/>
    </source>
</evidence>
<comment type="caution">
    <text evidence="3">The sequence shown here is derived from an EMBL/GenBank/DDBJ whole genome shotgun (WGS) entry which is preliminary data.</text>
</comment>